<evidence type="ECO:0000313" key="2">
    <source>
        <dbReference type="Proteomes" id="UP000029223"/>
    </source>
</evidence>
<gene>
    <name evidence="1" type="ORF">JCM19239_2330</name>
</gene>
<proteinExistence type="predicted"/>
<evidence type="ECO:0000313" key="1">
    <source>
        <dbReference type="EMBL" id="GAL25999.1"/>
    </source>
</evidence>
<sequence length="117" mass="13474">MSGVAFANQELNTQGPTLANQSELSTSISIDEMKEISRFFNQPENKVKIQFPSEKTEFAWVNMSKFYQVYKSLVVVRFQRYLMRLTKALATLSILTIAMVKKSLWTSTSKPNLLMPW</sequence>
<dbReference type="Proteomes" id="UP000029223">
    <property type="component" value="Unassembled WGS sequence"/>
</dbReference>
<name>A0ABQ0JB69_9VIBR</name>
<dbReference type="EMBL" id="BBMS01000014">
    <property type="protein sequence ID" value="GAL25999.1"/>
    <property type="molecule type" value="Genomic_DNA"/>
</dbReference>
<accession>A0ABQ0JB69</accession>
<reference evidence="2" key="2">
    <citation type="submission" date="2014-09" db="EMBL/GenBank/DDBJ databases">
        <authorList>
            <consortium name="NBRP consortium"/>
            <person name="Sawabe T."/>
            <person name="Meirelles P."/>
            <person name="Nakanishi M."/>
            <person name="Sayaka M."/>
            <person name="Hattori M."/>
            <person name="Ohkuma M."/>
        </authorList>
    </citation>
    <scope>NUCLEOTIDE SEQUENCE [LARGE SCALE GENOMIC DNA]</scope>
    <source>
        <strain evidence="2">JCM 19239</strain>
    </source>
</reference>
<organism evidence="1 2">
    <name type="scientific">Vibrio variabilis</name>
    <dbReference type="NCBI Taxonomy" id="990271"/>
    <lineage>
        <taxon>Bacteria</taxon>
        <taxon>Pseudomonadati</taxon>
        <taxon>Pseudomonadota</taxon>
        <taxon>Gammaproteobacteria</taxon>
        <taxon>Vibrionales</taxon>
        <taxon>Vibrionaceae</taxon>
        <taxon>Vibrio</taxon>
    </lineage>
</organism>
<protein>
    <submittedName>
        <fullName evidence="1">Uncharacterized protein</fullName>
    </submittedName>
</protein>
<reference evidence="2" key="1">
    <citation type="submission" date="2014-09" db="EMBL/GenBank/DDBJ databases">
        <title>Vibrio variabilis JCM 19239. (C206) whole genome shotgun sequence.</title>
        <authorList>
            <person name="Sawabe T."/>
            <person name="Meirelles P."/>
            <person name="Nakanishi M."/>
            <person name="Sayaka M."/>
            <person name="Hattori M."/>
            <person name="Ohkuma M."/>
        </authorList>
    </citation>
    <scope>NUCLEOTIDE SEQUENCE [LARGE SCALE GENOMIC DNA]</scope>
    <source>
        <strain evidence="2">JCM 19239</strain>
    </source>
</reference>
<keyword evidence="2" id="KW-1185">Reference proteome</keyword>
<comment type="caution">
    <text evidence="1">The sequence shown here is derived from an EMBL/GenBank/DDBJ whole genome shotgun (WGS) entry which is preliminary data.</text>
</comment>